<dbReference type="EMBL" id="BAAAZD010000001">
    <property type="protein sequence ID" value="GAA4001729.1"/>
    <property type="molecule type" value="Genomic_DNA"/>
</dbReference>
<dbReference type="InterPro" id="IPR036249">
    <property type="entry name" value="Thioredoxin-like_sf"/>
</dbReference>
<evidence type="ECO:0000259" key="1">
    <source>
        <dbReference type="PROSITE" id="PS50404"/>
    </source>
</evidence>
<dbReference type="Pfam" id="PF13409">
    <property type="entry name" value="GST_N_2"/>
    <property type="match status" value="1"/>
</dbReference>
<dbReference type="PANTHER" id="PTHR42673">
    <property type="entry name" value="MALEYLACETOACETATE ISOMERASE"/>
    <property type="match status" value="1"/>
</dbReference>
<dbReference type="PANTHER" id="PTHR42673:SF4">
    <property type="entry name" value="MALEYLACETOACETATE ISOMERASE"/>
    <property type="match status" value="1"/>
</dbReference>
<dbReference type="SUPFAM" id="SSF47616">
    <property type="entry name" value="GST C-terminal domain-like"/>
    <property type="match status" value="1"/>
</dbReference>
<dbReference type="InterPro" id="IPR036282">
    <property type="entry name" value="Glutathione-S-Trfase_C_sf"/>
</dbReference>
<comment type="caution">
    <text evidence="2">The sequence shown here is derived from an EMBL/GenBank/DDBJ whole genome shotgun (WGS) entry which is preliminary data.</text>
</comment>
<proteinExistence type="predicted"/>
<dbReference type="SUPFAM" id="SSF52833">
    <property type="entry name" value="Thioredoxin-like"/>
    <property type="match status" value="1"/>
</dbReference>
<dbReference type="CDD" id="cd03043">
    <property type="entry name" value="GST_N_1"/>
    <property type="match status" value="1"/>
</dbReference>
<keyword evidence="3" id="KW-1185">Reference proteome</keyword>
<feature type="domain" description="GST N-terminal" evidence="1">
    <location>
        <begin position="1"/>
        <end position="81"/>
    </location>
</feature>
<dbReference type="Gene3D" id="1.20.1050.10">
    <property type="match status" value="1"/>
</dbReference>
<dbReference type="InterPro" id="IPR004045">
    <property type="entry name" value="Glutathione_S-Trfase_N"/>
</dbReference>
<name>A0ABP7RT26_9SPHN</name>
<sequence length="227" mass="25000">MKLIVANKNYSSWSLRPWVLMTTLGIPFEEEQVQFAGLDNHADFRRFSPTGQVPVLVDGARTVWDSLAIALYLGERFPAVWPADPDARAFAMCVAAEMHGGFSALRNDCTMNVGVRVEPRPMRGALQRDVARVAELLEEGLTHFGGPFLAGPAFTAADAFYAPVVFRIRTYGLPMGPLAALWVERMLALPAMRAWEEAALAEPYREEGHEQELAAAGTITADYRDSA</sequence>
<evidence type="ECO:0000313" key="2">
    <source>
        <dbReference type="EMBL" id="GAA4001729.1"/>
    </source>
</evidence>
<protein>
    <submittedName>
        <fullName evidence="2">Glutathione S-transferase family protein</fullName>
    </submittedName>
</protein>
<dbReference type="CDD" id="cd03194">
    <property type="entry name" value="GST_C_3"/>
    <property type="match status" value="1"/>
</dbReference>
<dbReference type="Pfam" id="PF13410">
    <property type="entry name" value="GST_C_2"/>
    <property type="match status" value="1"/>
</dbReference>
<organism evidence="2 3">
    <name type="scientific">Sphingomonas humi</name>
    <dbReference type="NCBI Taxonomy" id="335630"/>
    <lineage>
        <taxon>Bacteria</taxon>
        <taxon>Pseudomonadati</taxon>
        <taxon>Pseudomonadota</taxon>
        <taxon>Alphaproteobacteria</taxon>
        <taxon>Sphingomonadales</taxon>
        <taxon>Sphingomonadaceae</taxon>
        <taxon>Sphingomonas</taxon>
    </lineage>
</organism>
<dbReference type="Proteomes" id="UP001501310">
    <property type="component" value="Unassembled WGS sequence"/>
</dbReference>
<accession>A0ABP7RT26</accession>
<dbReference type="InterPro" id="IPR040079">
    <property type="entry name" value="Glutathione_S-Trfase"/>
</dbReference>
<reference evidence="3" key="1">
    <citation type="journal article" date="2019" name="Int. J. Syst. Evol. Microbiol.">
        <title>The Global Catalogue of Microorganisms (GCM) 10K type strain sequencing project: providing services to taxonomists for standard genome sequencing and annotation.</title>
        <authorList>
            <consortium name="The Broad Institute Genomics Platform"/>
            <consortium name="The Broad Institute Genome Sequencing Center for Infectious Disease"/>
            <person name="Wu L."/>
            <person name="Ma J."/>
        </authorList>
    </citation>
    <scope>NUCLEOTIDE SEQUENCE [LARGE SCALE GENOMIC DNA]</scope>
    <source>
        <strain evidence="3">JCM 16603</strain>
    </source>
</reference>
<dbReference type="SFLD" id="SFLDG00358">
    <property type="entry name" value="Main_(cytGST)"/>
    <property type="match status" value="1"/>
</dbReference>
<evidence type="ECO:0000313" key="3">
    <source>
        <dbReference type="Proteomes" id="UP001501310"/>
    </source>
</evidence>
<gene>
    <name evidence="2" type="ORF">GCM10022211_10960</name>
</gene>
<dbReference type="RefSeq" id="WP_344709166.1">
    <property type="nucleotide sequence ID" value="NZ_BAAAZD010000001.1"/>
</dbReference>
<dbReference type="PROSITE" id="PS50404">
    <property type="entry name" value="GST_NTER"/>
    <property type="match status" value="1"/>
</dbReference>
<dbReference type="Gene3D" id="3.40.30.10">
    <property type="entry name" value="Glutaredoxin"/>
    <property type="match status" value="1"/>
</dbReference>
<dbReference type="SFLD" id="SFLDS00019">
    <property type="entry name" value="Glutathione_Transferase_(cytos"/>
    <property type="match status" value="1"/>
</dbReference>